<gene>
    <name evidence="1" type="ORF">IAD46_00155</name>
</gene>
<reference evidence="1" key="1">
    <citation type="submission" date="2020-10" db="EMBL/GenBank/DDBJ databases">
        <authorList>
            <person name="Gilroy R."/>
        </authorList>
    </citation>
    <scope>NUCLEOTIDE SEQUENCE</scope>
    <source>
        <strain evidence="1">ChiW17-6978</strain>
    </source>
</reference>
<dbReference type="InterPro" id="IPR036063">
    <property type="entry name" value="Smr_dom_sf"/>
</dbReference>
<name>A0A9D1GPF6_9MOLU</name>
<sequence>MYRVDLHLKGETTESALYHLKQAIALSRKQHEKVLCAIVGYGSRGGTHKIQTAVLQELAVLKEKKQVKDYIIGSDMDLFSPRYQQLKGKEWIPEEVKRAKNPGEVIIIL</sequence>
<evidence type="ECO:0000313" key="1">
    <source>
        <dbReference type="EMBL" id="HIT49419.1"/>
    </source>
</evidence>
<accession>A0A9D1GPF6</accession>
<evidence type="ECO:0000313" key="2">
    <source>
        <dbReference type="Proteomes" id="UP000886758"/>
    </source>
</evidence>
<proteinExistence type="predicted"/>
<dbReference type="AlphaFoldDB" id="A0A9D1GPF6"/>
<organism evidence="1 2">
    <name type="scientific">Candidatus Pelethenecus faecipullorum</name>
    <dbReference type="NCBI Taxonomy" id="2840900"/>
    <lineage>
        <taxon>Bacteria</taxon>
        <taxon>Bacillati</taxon>
        <taxon>Mycoplasmatota</taxon>
        <taxon>Mollicutes</taxon>
        <taxon>Candidatus Pelethenecus</taxon>
    </lineage>
</organism>
<protein>
    <recommendedName>
        <fullName evidence="3">Smr domain-containing protein</fullName>
    </recommendedName>
</protein>
<comment type="caution">
    <text evidence="1">The sequence shown here is derived from an EMBL/GenBank/DDBJ whole genome shotgun (WGS) entry which is preliminary data.</text>
</comment>
<dbReference type="Proteomes" id="UP000886758">
    <property type="component" value="Unassembled WGS sequence"/>
</dbReference>
<reference evidence="1" key="2">
    <citation type="journal article" date="2021" name="PeerJ">
        <title>Extensive microbial diversity within the chicken gut microbiome revealed by metagenomics and culture.</title>
        <authorList>
            <person name="Gilroy R."/>
            <person name="Ravi A."/>
            <person name="Getino M."/>
            <person name="Pursley I."/>
            <person name="Horton D.L."/>
            <person name="Alikhan N.F."/>
            <person name="Baker D."/>
            <person name="Gharbi K."/>
            <person name="Hall N."/>
            <person name="Watson M."/>
            <person name="Adriaenssens E.M."/>
            <person name="Foster-Nyarko E."/>
            <person name="Jarju S."/>
            <person name="Secka A."/>
            <person name="Antonio M."/>
            <person name="Oren A."/>
            <person name="Chaudhuri R.R."/>
            <person name="La Ragione R."/>
            <person name="Hildebrand F."/>
            <person name="Pallen M.J."/>
        </authorList>
    </citation>
    <scope>NUCLEOTIDE SEQUENCE</scope>
    <source>
        <strain evidence="1">ChiW17-6978</strain>
    </source>
</reference>
<dbReference type="EMBL" id="DVLF01000006">
    <property type="protein sequence ID" value="HIT49419.1"/>
    <property type="molecule type" value="Genomic_DNA"/>
</dbReference>
<dbReference type="SUPFAM" id="SSF160443">
    <property type="entry name" value="SMR domain-like"/>
    <property type="match status" value="1"/>
</dbReference>
<evidence type="ECO:0008006" key="3">
    <source>
        <dbReference type="Google" id="ProtNLM"/>
    </source>
</evidence>